<dbReference type="EMBL" id="QXVO01000007">
    <property type="protein sequence ID" value="RIO46768.1"/>
    <property type="molecule type" value="Genomic_DNA"/>
</dbReference>
<evidence type="ECO:0000256" key="4">
    <source>
        <dbReference type="ARBA" id="ARBA00022840"/>
    </source>
</evidence>
<keyword evidence="2" id="KW-0813">Transport</keyword>
<protein>
    <submittedName>
        <fullName evidence="5">Metal ABC transporter ATP-binding protein</fullName>
    </submittedName>
</protein>
<dbReference type="AlphaFoldDB" id="A0A0A8HT08"/>
<dbReference type="CDD" id="cd03235">
    <property type="entry name" value="ABC_Metallic_Cations"/>
    <property type="match status" value="1"/>
</dbReference>
<reference evidence="5 6" key="1">
    <citation type="journal article" date="2016" name="Front. Microbiol.">
        <title>Comprehensive Phylogenetic Analysis of Bovine Non-aureus Staphylococci Species Based on Whole-Genome Sequencing.</title>
        <authorList>
            <person name="Naushad S."/>
            <person name="Barkema H.W."/>
            <person name="Luby C."/>
            <person name="Condas L.A."/>
            <person name="Nobrega D.B."/>
            <person name="Carson D.A."/>
            <person name="De Buck J."/>
        </authorList>
    </citation>
    <scope>NUCLEOTIDE SEQUENCE [LARGE SCALE GENOMIC DNA]</scope>
    <source>
        <strain evidence="5 6">SNUC 5959</strain>
    </source>
</reference>
<dbReference type="Gene3D" id="3.40.50.300">
    <property type="entry name" value="P-loop containing nucleotide triphosphate hydrolases"/>
    <property type="match status" value="1"/>
</dbReference>
<dbReference type="SMART" id="SM00382">
    <property type="entry name" value="AAA"/>
    <property type="match status" value="1"/>
</dbReference>
<dbReference type="GeneID" id="41073877"/>
<evidence type="ECO:0000256" key="3">
    <source>
        <dbReference type="ARBA" id="ARBA00022741"/>
    </source>
</evidence>
<dbReference type="Pfam" id="PF00005">
    <property type="entry name" value="ABC_tran"/>
    <property type="match status" value="1"/>
</dbReference>
<dbReference type="InterPro" id="IPR003593">
    <property type="entry name" value="AAA+_ATPase"/>
</dbReference>
<dbReference type="InterPro" id="IPR003439">
    <property type="entry name" value="ABC_transporter-like_ATP-bd"/>
</dbReference>
<dbReference type="PROSITE" id="PS50893">
    <property type="entry name" value="ABC_TRANSPORTER_2"/>
    <property type="match status" value="1"/>
</dbReference>
<dbReference type="HOGENOM" id="CLU_000604_1_11_9"/>
<dbReference type="SUPFAM" id="SSF52540">
    <property type="entry name" value="P-loop containing nucleoside triphosphate hydrolases"/>
    <property type="match status" value="1"/>
</dbReference>
<keyword evidence="3" id="KW-0547">Nucleotide-binding</keyword>
<dbReference type="GO" id="GO:0005524">
    <property type="term" value="F:ATP binding"/>
    <property type="evidence" value="ECO:0007669"/>
    <property type="project" value="UniProtKB-KW"/>
</dbReference>
<dbReference type="Proteomes" id="UP000285625">
    <property type="component" value="Unassembled WGS sequence"/>
</dbReference>
<dbReference type="RefSeq" id="WP_039646902.1">
    <property type="nucleotide sequence ID" value="NZ_CP008747.1"/>
</dbReference>
<evidence type="ECO:0000313" key="6">
    <source>
        <dbReference type="Proteomes" id="UP000285625"/>
    </source>
</evidence>
<dbReference type="InterPro" id="IPR050153">
    <property type="entry name" value="Metal_Ion_Import_ABC"/>
</dbReference>
<dbReference type="GO" id="GO:0016887">
    <property type="term" value="F:ATP hydrolysis activity"/>
    <property type="evidence" value="ECO:0007669"/>
    <property type="project" value="InterPro"/>
</dbReference>
<sequence>MIEINNLNLTLQHKHVLKNISLKLPLNGEIIGIMGPNGSGKSTLVKALVGELQYKGTITLNGKPLSHLKRHVAYVPQKMALDLDFPIDVESLVLSGCYGEIGWFKRVPQQKRQQCHLLLQELELFDLRKRPLHTLSGGQLQRVILARTLMRTHDVYILDEPFVGIDFKSEKMIIQKLNALKKEGKLIIIVHHDLSTASDYFDRVLLLNQSVQFFGPTKDVLIPSNIEQTFLASLHVNDSTTLMNQRKEQSNNGIPTTSR</sequence>
<dbReference type="KEGG" id="shu:SHYC_10535"/>
<dbReference type="PANTHER" id="PTHR42734:SF5">
    <property type="entry name" value="IRON TRANSPORT SYSTEM ATP-BINDING PROTEIN HI_0361-RELATED"/>
    <property type="match status" value="1"/>
</dbReference>
<evidence type="ECO:0000256" key="1">
    <source>
        <dbReference type="ARBA" id="ARBA00005417"/>
    </source>
</evidence>
<name>A0A0A8HT08_STAHY</name>
<gene>
    <name evidence="5" type="ORF">BUZ57_03410</name>
</gene>
<proteinExistence type="inferred from homology"/>
<dbReference type="PROSITE" id="PS00211">
    <property type="entry name" value="ABC_TRANSPORTER_1"/>
    <property type="match status" value="1"/>
</dbReference>
<organism evidence="5 6">
    <name type="scientific">Staphylococcus hyicus</name>
    <dbReference type="NCBI Taxonomy" id="1284"/>
    <lineage>
        <taxon>Bacteria</taxon>
        <taxon>Bacillati</taxon>
        <taxon>Bacillota</taxon>
        <taxon>Bacilli</taxon>
        <taxon>Bacillales</taxon>
        <taxon>Staphylococcaceae</taxon>
        <taxon>Staphylococcus</taxon>
    </lineage>
</organism>
<comment type="similarity">
    <text evidence="1">Belongs to the ABC transporter superfamily.</text>
</comment>
<dbReference type="STRING" id="1284.SHYC_10535"/>
<dbReference type="PANTHER" id="PTHR42734">
    <property type="entry name" value="METAL TRANSPORT SYSTEM ATP-BINDING PROTEIN TM_0124-RELATED"/>
    <property type="match status" value="1"/>
</dbReference>
<evidence type="ECO:0000256" key="2">
    <source>
        <dbReference type="ARBA" id="ARBA00022448"/>
    </source>
</evidence>
<keyword evidence="4 5" id="KW-0067">ATP-binding</keyword>
<dbReference type="InterPro" id="IPR017871">
    <property type="entry name" value="ABC_transporter-like_CS"/>
</dbReference>
<accession>A0A0A8HT08</accession>
<dbReference type="InterPro" id="IPR027417">
    <property type="entry name" value="P-loop_NTPase"/>
</dbReference>
<comment type="caution">
    <text evidence="5">The sequence shown here is derived from an EMBL/GenBank/DDBJ whole genome shotgun (WGS) entry which is preliminary data.</text>
</comment>
<evidence type="ECO:0000313" key="5">
    <source>
        <dbReference type="EMBL" id="RIO46768.1"/>
    </source>
</evidence>